<dbReference type="InterPro" id="IPR013012">
    <property type="entry name" value="PTS_EIIB_3"/>
</dbReference>
<protein>
    <submittedName>
        <fullName evidence="10">PTS system cellobiose-specific IIB component</fullName>
    </submittedName>
</protein>
<evidence type="ECO:0000256" key="1">
    <source>
        <dbReference type="ARBA" id="ARBA00022448"/>
    </source>
</evidence>
<comment type="caution">
    <text evidence="10">The sequence shown here is derived from an EMBL/GenBank/DDBJ whole genome shotgun (WGS) entry which is preliminary data.</text>
</comment>
<keyword evidence="1" id="KW-0813">Transport</keyword>
<reference evidence="10 11" key="1">
    <citation type="submission" date="2019-03" db="EMBL/GenBank/DDBJ databases">
        <title>Genomic Encyclopedia of Type Strains, Phase IV (KMG-IV): sequencing the most valuable type-strain genomes for metagenomic binning, comparative biology and taxonomic classification.</title>
        <authorList>
            <person name="Goeker M."/>
        </authorList>
    </citation>
    <scope>NUCLEOTIDE SEQUENCE [LARGE SCALE GENOMIC DNA]</scope>
    <source>
        <strain evidence="10 11">DSM 16730</strain>
    </source>
</reference>
<feature type="signal peptide" evidence="8">
    <location>
        <begin position="1"/>
        <end position="19"/>
    </location>
</feature>
<dbReference type="GO" id="GO:0008982">
    <property type="term" value="F:protein-N(PI)-phosphohistidine-sugar phosphotransferase activity"/>
    <property type="evidence" value="ECO:0007669"/>
    <property type="project" value="InterPro"/>
</dbReference>
<keyword evidence="11" id="KW-1185">Reference proteome</keyword>
<dbReference type="Pfam" id="PF02302">
    <property type="entry name" value="PTS_IIB"/>
    <property type="match status" value="1"/>
</dbReference>
<feature type="modified residue" description="Phosphocysteine; by EIIA" evidence="7">
    <location>
        <position position="8"/>
    </location>
</feature>
<evidence type="ECO:0000256" key="6">
    <source>
        <dbReference type="ARBA" id="ARBA00022777"/>
    </source>
</evidence>
<gene>
    <name evidence="10" type="ORF">EDC54_101613</name>
</gene>
<dbReference type="InterPro" id="IPR003501">
    <property type="entry name" value="PTS_EIIB_2/3"/>
</dbReference>
<name>A0A4R3VSR6_9GAMM</name>
<dbReference type="SUPFAM" id="SSF52794">
    <property type="entry name" value="PTS system IIB component-like"/>
    <property type="match status" value="1"/>
</dbReference>
<feature type="domain" description="PTS EIIB type-3" evidence="9">
    <location>
        <begin position="1"/>
        <end position="101"/>
    </location>
</feature>
<keyword evidence="2" id="KW-0597">Phosphoprotein</keyword>
<dbReference type="PROSITE" id="PS51100">
    <property type="entry name" value="PTS_EIIB_TYPE_3"/>
    <property type="match status" value="1"/>
</dbReference>
<feature type="chain" id="PRO_5021014093" evidence="8">
    <location>
        <begin position="20"/>
        <end position="101"/>
    </location>
</feature>
<evidence type="ECO:0000256" key="8">
    <source>
        <dbReference type="SAM" id="SignalP"/>
    </source>
</evidence>
<dbReference type="InterPro" id="IPR036095">
    <property type="entry name" value="PTS_EIIB-like_sf"/>
</dbReference>
<dbReference type="Proteomes" id="UP000295433">
    <property type="component" value="Unassembled WGS sequence"/>
</dbReference>
<keyword evidence="8" id="KW-0732">Signal</keyword>
<dbReference type="RefSeq" id="WP_132453055.1">
    <property type="nucleotide sequence ID" value="NZ_JAWIZJ010000001.1"/>
</dbReference>
<evidence type="ECO:0000256" key="2">
    <source>
        <dbReference type="ARBA" id="ARBA00022553"/>
    </source>
</evidence>
<keyword evidence="3" id="KW-0762">Sugar transport</keyword>
<evidence type="ECO:0000313" key="10">
    <source>
        <dbReference type="EMBL" id="TCV09089.1"/>
    </source>
</evidence>
<evidence type="ECO:0000259" key="9">
    <source>
        <dbReference type="PROSITE" id="PS51100"/>
    </source>
</evidence>
<proteinExistence type="predicted"/>
<dbReference type="OrthoDB" id="9808134at2"/>
<dbReference type="PANTHER" id="PTHR34581:SF2">
    <property type="entry name" value="PTS SYSTEM N,N'-DIACETYLCHITOBIOSE-SPECIFIC EIIB COMPONENT"/>
    <property type="match status" value="1"/>
</dbReference>
<evidence type="ECO:0000256" key="4">
    <source>
        <dbReference type="ARBA" id="ARBA00022679"/>
    </source>
</evidence>
<organism evidence="10 11">
    <name type="scientific">Samsonia erythrinae</name>
    <dbReference type="NCBI Taxonomy" id="160434"/>
    <lineage>
        <taxon>Bacteria</taxon>
        <taxon>Pseudomonadati</taxon>
        <taxon>Pseudomonadota</taxon>
        <taxon>Gammaproteobacteria</taxon>
        <taxon>Enterobacterales</taxon>
        <taxon>Pectobacteriaceae</taxon>
        <taxon>Samsonia</taxon>
    </lineage>
</organism>
<keyword evidence="6" id="KW-0418">Kinase</keyword>
<evidence type="ECO:0000256" key="5">
    <source>
        <dbReference type="ARBA" id="ARBA00022683"/>
    </source>
</evidence>
<dbReference type="AlphaFoldDB" id="A0A4R3VSR6"/>
<evidence type="ECO:0000256" key="7">
    <source>
        <dbReference type="PROSITE-ProRule" id="PRU00423"/>
    </source>
</evidence>
<accession>A0A4R3VSR6</accession>
<keyword evidence="4" id="KW-0808">Transferase</keyword>
<dbReference type="GO" id="GO:0016301">
    <property type="term" value="F:kinase activity"/>
    <property type="evidence" value="ECO:0007669"/>
    <property type="project" value="UniProtKB-KW"/>
</dbReference>
<sequence>MIRITLVCAAGMSTSMLMAKMQQSAKNKNIDVHIIAMPETKFETYKEPTDILLIGPQISYMEDDLKEKYEPKGIKVKVIDMVDYGSMNGEKVLTDALTLLN</sequence>
<dbReference type="GO" id="GO:0009401">
    <property type="term" value="P:phosphoenolpyruvate-dependent sugar phosphotransferase system"/>
    <property type="evidence" value="ECO:0007669"/>
    <property type="project" value="UniProtKB-KW"/>
</dbReference>
<dbReference type="CDD" id="cd05564">
    <property type="entry name" value="PTS_IIB_chitobiose_lichenan"/>
    <property type="match status" value="1"/>
</dbReference>
<evidence type="ECO:0000313" key="11">
    <source>
        <dbReference type="Proteomes" id="UP000295433"/>
    </source>
</evidence>
<dbReference type="EMBL" id="SMBY01000001">
    <property type="protein sequence ID" value="TCV09089.1"/>
    <property type="molecule type" value="Genomic_DNA"/>
</dbReference>
<dbReference type="PANTHER" id="PTHR34581">
    <property type="entry name" value="PTS SYSTEM N,N'-DIACETYLCHITOBIOSE-SPECIFIC EIIB COMPONENT"/>
    <property type="match status" value="1"/>
</dbReference>
<dbReference type="Gene3D" id="3.40.50.2300">
    <property type="match status" value="1"/>
</dbReference>
<keyword evidence="5" id="KW-0598">Phosphotransferase system</keyword>
<dbReference type="InterPro" id="IPR051819">
    <property type="entry name" value="PTS_sugar-specific_EIIB"/>
</dbReference>
<evidence type="ECO:0000256" key="3">
    <source>
        <dbReference type="ARBA" id="ARBA00022597"/>
    </source>
</evidence>